<keyword evidence="7 11" id="KW-0418">Kinase</keyword>
<dbReference type="GO" id="GO:0005524">
    <property type="term" value="F:ATP binding"/>
    <property type="evidence" value="ECO:0007669"/>
    <property type="project" value="UniProtKB-UniRule"/>
</dbReference>
<name>A0A021VTB0_9CELL</name>
<feature type="binding site" evidence="11">
    <location>
        <position position="42"/>
    </location>
    <ligand>
        <name>Mg(2+)</name>
        <dbReference type="ChEBI" id="CHEBI:18420"/>
    </ligand>
</feature>
<feature type="binding site" evidence="11">
    <location>
        <position position="60"/>
    </location>
    <ligand>
        <name>substrate</name>
    </ligand>
</feature>
<evidence type="ECO:0000256" key="11">
    <source>
        <dbReference type="HAMAP-Rule" id="MF_00109"/>
    </source>
</evidence>
<evidence type="ECO:0000256" key="2">
    <source>
        <dbReference type="ARBA" id="ARBA00006997"/>
    </source>
</evidence>
<comment type="similarity">
    <text evidence="2 11">Belongs to the shikimate kinase family.</text>
</comment>
<dbReference type="HAMAP" id="MF_00109">
    <property type="entry name" value="Shikimate_kinase"/>
    <property type="match status" value="1"/>
</dbReference>
<dbReference type="Proteomes" id="UP000019753">
    <property type="component" value="Unassembled WGS sequence"/>
</dbReference>
<comment type="caution">
    <text evidence="13">The sequence shown here is derived from an EMBL/GenBank/DDBJ whole genome shotgun (WGS) entry which is preliminary data.</text>
</comment>
<dbReference type="Gene3D" id="3.40.50.300">
    <property type="entry name" value="P-loop containing nucleotide triphosphate hydrolases"/>
    <property type="match status" value="1"/>
</dbReference>
<feature type="region of interest" description="Disordered" evidence="12">
    <location>
        <begin position="195"/>
        <end position="218"/>
    </location>
</feature>
<evidence type="ECO:0000256" key="12">
    <source>
        <dbReference type="SAM" id="MobiDB-lite"/>
    </source>
</evidence>
<evidence type="ECO:0000256" key="7">
    <source>
        <dbReference type="ARBA" id="ARBA00022777"/>
    </source>
</evidence>
<sequence>MSDPDAPGTTSGARAPGTTSDAHAPGTRPAVVLVGPPGSGKSTVARLLADRLSVVARDTDTDVEATAGKTISDIFVEDGEPRFRELEREAVAQALAEHDGVLALGGGAVLDAGTQQLLAAYGAAGGTVAFLDVSLTHAAPRVGFNTSRPLLLGNPRAQWQSLMNARRPVYERLATLHVSTDGVPPRDVAERIAGALGPSAEPGTTTTPAVENPVQEDA</sequence>
<evidence type="ECO:0000256" key="9">
    <source>
        <dbReference type="ARBA" id="ARBA00023141"/>
    </source>
</evidence>
<comment type="pathway">
    <text evidence="1 11">Metabolic intermediate biosynthesis; chorismate biosynthesis; chorismate from D-erythrose 4-phosphate and phosphoenolpyruvate: step 5/7.</text>
</comment>
<dbReference type="PANTHER" id="PTHR21087">
    <property type="entry name" value="SHIKIMATE KINASE"/>
    <property type="match status" value="1"/>
</dbReference>
<dbReference type="UniPathway" id="UPA00053">
    <property type="reaction ID" value="UER00088"/>
</dbReference>
<accession>A0A021VTB0</accession>
<dbReference type="GO" id="GO:0008652">
    <property type="term" value="P:amino acid biosynthetic process"/>
    <property type="evidence" value="ECO:0007669"/>
    <property type="project" value="UniProtKB-KW"/>
</dbReference>
<comment type="caution">
    <text evidence="11">Lacks conserved residue(s) required for the propagation of feature annotation.</text>
</comment>
<dbReference type="InterPro" id="IPR023000">
    <property type="entry name" value="Shikimate_kinase_CS"/>
</dbReference>
<evidence type="ECO:0000313" key="14">
    <source>
        <dbReference type="Proteomes" id="UP000019753"/>
    </source>
</evidence>
<dbReference type="RefSeq" id="WP_081802331.1">
    <property type="nucleotide sequence ID" value="NZ_AXCW01000032.1"/>
</dbReference>
<feature type="binding site" evidence="11">
    <location>
        <position position="148"/>
    </location>
    <ligand>
        <name>ATP</name>
        <dbReference type="ChEBI" id="CHEBI:30616"/>
    </ligand>
</feature>
<organism evidence="13 14">
    <name type="scientific">Actinotalea ferrariae CF5-4</name>
    <dbReference type="NCBI Taxonomy" id="948458"/>
    <lineage>
        <taxon>Bacteria</taxon>
        <taxon>Bacillati</taxon>
        <taxon>Actinomycetota</taxon>
        <taxon>Actinomycetes</taxon>
        <taxon>Micrococcales</taxon>
        <taxon>Cellulomonadaceae</taxon>
        <taxon>Actinotalea</taxon>
    </lineage>
</organism>
<feature type="binding site" evidence="11">
    <location>
        <position position="166"/>
    </location>
    <ligand>
        <name>substrate</name>
    </ligand>
</feature>
<comment type="subcellular location">
    <subcellularLocation>
        <location evidence="11">Cytoplasm</location>
    </subcellularLocation>
</comment>
<dbReference type="SUPFAM" id="SSF52540">
    <property type="entry name" value="P-loop containing nucleoside triphosphate hydrolases"/>
    <property type="match status" value="1"/>
</dbReference>
<evidence type="ECO:0000256" key="5">
    <source>
        <dbReference type="ARBA" id="ARBA00022679"/>
    </source>
</evidence>
<keyword evidence="5 11" id="KW-0808">Transferase</keyword>
<keyword evidence="11" id="KW-0963">Cytoplasm</keyword>
<evidence type="ECO:0000256" key="4">
    <source>
        <dbReference type="ARBA" id="ARBA00022605"/>
    </source>
</evidence>
<keyword evidence="6 11" id="KW-0547">Nucleotide-binding</keyword>
<evidence type="ECO:0000256" key="8">
    <source>
        <dbReference type="ARBA" id="ARBA00022840"/>
    </source>
</evidence>
<evidence type="ECO:0000313" key="13">
    <source>
        <dbReference type="EMBL" id="EYR64434.1"/>
    </source>
</evidence>
<evidence type="ECO:0000256" key="1">
    <source>
        <dbReference type="ARBA" id="ARBA00004842"/>
    </source>
</evidence>
<dbReference type="CDD" id="cd00464">
    <property type="entry name" value="SK"/>
    <property type="match status" value="1"/>
</dbReference>
<keyword evidence="4 11" id="KW-0028">Amino-acid biosynthesis</keyword>
<proteinExistence type="inferred from homology"/>
<dbReference type="GO" id="GO:0004765">
    <property type="term" value="F:shikimate kinase activity"/>
    <property type="evidence" value="ECO:0007669"/>
    <property type="project" value="UniProtKB-UniRule"/>
</dbReference>
<feature type="binding site" evidence="11">
    <location>
        <position position="84"/>
    </location>
    <ligand>
        <name>substrate</name>
    </ligand>
</feature>
<comment type="catalytic activity">
    <reaction evidence="10 11">
        <text>shikimate + ATP = 3-phosphoshikimate + ADP + H(+)</text>
        <dbReference type="Rhea" id="RHEA:13121"/>
        <dbReference type="ChEBI" id="CHEBI:15378"/>
        <dbReference type="ChEBI" id="CHEBI:30616"/>
        <dbReference type="ChEBI" id="CHEBI:36208"/>
        <dbReference type="ChEBI" id="CHEBI:145989"/>
        <dbReference type="ChEBI" id="CHEBI:456216"/>
        <dbReference type="EC" id="2.7.1.71"/>
    </reaction>
</comment>
<dbReference type="GO" id="GO:0000287">
    <property type="term" value="F:magnesium ion binding"/>
    <property type="evidence" value="ECO:0007669"/>
    <property type="project" value="UniProtKB-UniRule"/>
</dbReference>
<dbReference type="InterPro" id="IPR000623">
    <property type="entry name" value="Shikimate_kinase/TSH1"/>
</dbReference>
<dbReference type="Pfam" id="PF01202">
    <property type="entry name" value="SKI"/>
    <property type="match status" value="1"/>
</dbReference>
<dbReference type="InterPro" id="IPR031322">
    <property type="entry name" value="Shikimate/glucono_kinase"/>
</dbReference>
<keyword evidence="11" id="KW-0460">Magnesium</keyword>
<comment type="function">
    <text evidence="11">Catalyzes the specific phosphorylation of the 3-hydroxyl group of shikimic acid using ATP as a cosubstrate.</text>
</comment>
<comment type="subunit">
    <text evidence="11">Monomer.</text>
</comment>
<dbReference type="InterPro" id="IPR027417">
    <property type="entry name" value="P-loop_NTPase"/>
</dbReference>
<dbReference type="OrthoDB" id="9800332at2"/>
<reference evidence="13 14" key="1">
    <citation type="submission" date="2014-01" db="EMBL/GenBank/DDBJ databases">
        <title>Actinotalea ferrariae CF5-4.</title>
        <authorList>
            <person name="Chen F."/>
            <person name="Li Y."/>
            <person name="Wang G."/>
        </authorList>
    </citation>
    <scope>NUCLEOTIDE SEQUENCE [LARGE SCALE GENOMIC DNA]</scope>
    <source>
        <strain evidence="13 14">CF5-4</strain>
    </source>
</reference>
<feature type="compositionally biased region" description="Polar residues" evidence="12">
    <location>
        <begin position="8"/>
        <end position="21"/>
    </location>
</feature>
<feature type="binding site" evidence="11">
    <location>
        <begin position="38"/>
        <end position="43"/>
    </location>
    <ligand>
        <name>ATP</name>
        <dbReference type="ChEBI" id="CHEBI:30616"/>
    </ligand>
</feature>
<evidence type="ECO:0000256" key="6">
    <source>
        <dbReference type="ARBA" id="ARBA00022741"/>
    </source>
</evidence>
<dbReference type="PRINTS" id="PR01100">
    <property type="entry name" value="SHIKIMTKNASE"/>
</dbReference>
<dbReference type="EMBL" id="AXCW01000032">
    <property type="protein sequence ID" value="EYR64434.1"/>
    <property type="molecule type" value="Genomic_DNA"/>
</dbReference>
<keyword evidence="9 11" id="KW-0057">Aromatic amino acid biosynthesis</keyword>
<protein>
    <recommendedName>
        <fullName evidence="3 11">Shikimate kinase</fullName>
        <shortName evidence="11">SK</shortName>
        <ecNumber evidence="3 11">2.7.1.71</ecNumber>
    </recommendedName>
</protein>
<evidence type="ECO:0000256" key="10">
    <source>
        <dbReference type="ARBA" id="ARBA00048567"/>
    </source>
</evidence>
<dbReference type="GO" id="GO:0005829">
    <property type="term" value="C:cytosol"/>
    <property type="evidence" value="ECO:0007669"/>
    <property type="project" value="TreeGrafter"/>
</dbReference>
<comment type="cofactor">
    <cofactor evidence="11">
        <name>Mg(2+)</name>
        <dbReference type="ChEBI" id="CHEBI:18420"/>
    </cofactor>
    <text evidence="11">Binds 1 Mg(2+) ion per subunit.</text>
</comment>
<evidence type="ECO:0000256" key="3">
    <source>
        <dbReference type="ARBA" id="ARBA00012154"/>
    </source>
</evidence>
<dbReference type="AlphaFoldDB" id="A0A021VTB0"/>
<keyword evidence="11" id="KW-0479">Metal-binding</keyword>
<dbReference type="GO" id="GO:0009073">
    <property type="term" value="P:aromatic amino acid family biosynthetic process"/>
    <property type="evidence" value="ECO:0007669"/>
    <property type="project" value="UniProtKB-KW"/>
</dbReference>
<dbReference type="GO" id="GO:0009423">
    <property type="term" value="P:chorismate biosynthetic process"/>
    <property type="evidence" value="ECO:0007669"/>
    <property type="project" value="UniProtKB-UniRule"/>
</dbReference>
<feature type="region of interest" description="Disordered" evidence="12">
    <location>
        <begin position="1"/>
        <end position="36"/>
    </location>
</feature>
<keyword evidence="14" id="KW-1185">Reference proteome</keyword>
<keyword evidence="8 11" id="KW-0067">ATP-binding</keyword>
<dbReference type="PROSITE" id="PS01128">
    <property type="entry name" value="SHIKIMATE_KINASE"/>
    <property type="match status" value="1"/>
</dbReference>
<gene>
    <name evidence="11" type="primary">aroK</name>
    <name evidence="13" type="ORF">N866_10865</name>
</gene>
<dbReference type="EC" id="2.7.1.71" evidence="3 11"/>
<feature type="binding site" evidence="11">
    <location>
        <position position="106"/>
    </location>
    <ligand>
        <name>substrate</name>
    </ligand>
</feature>
<dbReference type="PANTHER" id="PTHR21087:SF16">
    <property type="entry name" value="SHIKIMATE KINASE 1, CHLOROPLASTIC"/>
    <property type="match status" value="1"/>
</dbReference>